<dbReference type="SUPFAM" id="SSF55781">
    <property type="entry name" value="GAF domain-like"/>
    <property type="match status" value="1"/>
</dbReference>
<dbReference type="GO" id="GO:0009882">
    <property type="term" value="F:blue light photoreceptor activity"/>
    <property type="evidence" value="ECO:0007669"/>
    <property type="project" value="UniProtKB-ARBA"/>
</dbReference>
<dbReference type="InterPro" id="IPR001610">
    <property type="entry name" value="PAC"/>
</dbReference>
<dbReference type="InterPro" id="IPR000700">
    <property type="entry name" value="PAS-assoc_C"/>
</dbReference>
<dbReference type="Pfam" id="PF00069">
    <property type="entry name" value="Pkinase"/>
    <property type="match status" value="1"/>
</dbReference>
<dbReference type="Gene3D" id="2.10.70.100">
    <property type="match status" value="1"/>
</dbReference>
<feature type="domain" description="PAS" evidence="13">
    <location>
        <begin position="1591"/>
        <end position="1664"/>
    </location>
</feature>
<evidence type="ECO:0000259" key="13">
    <source>
        <dbReference type="PROSITE" id="PS50112"/>
    </source>
</evidence>
<dbReference type="InterPro" id="IPR053159">
    <property type="entry name" value="Hybrid_Histidine_Kinase"/>
</dbReference>
<dbReference type="PROSITE" id="PS00108">
    <property type="entry name" value="PROTEIN_KINASE_ST"/>
    <property type="match status" value="1"/>
</dbReference>
<dbReference type="PROSITE" id="PS50011">
    <property type="entry name" value="PROTEIN_KINASE_DOM"/>
    <property type="match status" value="1"/>
</dbReference>
<keyword evidence="3" id="KW-0597">Phosphoprotein</keyword>
<feature type="domain" description="PAC" evidence="14">
    <location>
        <begin position="1548"/>
        <end position="1597"/>
    </location>
</feature>
<dbReference type="InterPro" id="IPR027417">
    <property type="entry name" value="P-loop_NTPase"/>
</dbReference>
<feature type="domain" description="PAS" evidence="13">
    <location>
        <begin position="1473"/>
        <end position="1516"/>
    </location>
</feature>
<dbReference type="GO" id="GO:0042802">
    <property type="term" value="F:identical protein binding"/>
    <property type="evidence" value="ECO:0007669"/>
    <property type="project" value="UniProtKB-ARBA"/>
</dbReference>
<dbReference type="InterPro" id="IPR000719">
    <property type="entry name" value="Prot_kinase_dom"/>
</dbReference>
<dbReference type="InterPro" id="IPR036890">
    <property type="entry name" value="HATPase_C_sf"/>
</dbReference>
<dbReference type="SMART" id="SM00091">
    <property type="entry name" value="PAS"/>
    <property type="match status" value="2"/>
</dbReference>
<dbReference type="InterPro" id="IPR035965">
    <property type="entry name" value="PAS-like_dom_sf"/>
</dbReference>
<evidence type="ECO:0000313" key="15">
    <source>
        <dbReference type="EMBL" id="OSJ33813.1"/>
    </source>
</evidence>
<dbReference type="InterPro" id="IPR000014">
    <property type="entry name" value="PAS"/>
</dbReference>
<dbReference type="Gene3D" id="1.10.287.130">
    <property type="match status" value="1"/>
</dbReference>
<dbReference type="FunFam" id="3.30.565.10:FF:000042">
    <property type="entry name" value="Two-component sensor histidine kinase KdpD"/>
    <property type="match status" value="1"/>
</dbReference>
<evidence type="ECO:0000256" key="9">
    <source>
        <dbReference type="ARBA" id="ARBA00023012"/>
    </source>
</evidence>
<evidence type="ECO:0000313" key="16">
    <source>
        <dbReference type="Proteomes" id="UP000193335"/>
    </source>
</evidence>
<evidence type="ECO:0000256" key="6">
    <source>
        <dbReference type="ARBA" id="ARBA00022741"/>
    </source>
</evidence>
<comment type="caution">
    <text evidence="15">The sequence shown here is derived from an EMBL/GenBank/DDBJ whole genome shotgun (WGS) entry which is preliminary data.</text>
</comment>
<evidence type="ECO:0000256" key="5">
    <source>
        <dbReference type="ARBA" id="ARBA00022737"/>
    </source>
</evidence>
<dbReference type="InterPro" id="IPR013655">
    <property type="entry name" value="PAS_fold_3"/>
</dbReference>
<dbReference type="RefSeq" id="WP_085400252.1">
    <property type="nucleotide sequence ID" value="NZ_NAFL01000238.1"/>
</dbReference>
<dbReference type="SUPFAM" id="SSF55874">
    <property type="entry name" value="ATPase domain of HSP90 chaperone/DNA topoisomerase II/histidine kinase"/>
    <property type="match status" value="1"/>
</dbReference>
<gene>
    <name evidence="15" type="ORF">BSZ19_14480</name>
</gene>
<evidence type="ECO:0000256" key="10">
    <source>
        <dbReference type="SAM" id="Coils"/>
    </source>
</evidence>
<dbReference type="GO" id="GO:0005524">
    <property type="term" value="F:ATP binding"/>
    <property type="evidence" value="ECO:0007669"/>
    <property type="project" value="UniProtKB-KW"/>
</dbReference>
<dbReference type="CDD" id="cd14014">
    <property type="entry name" value="STKc_PknB_like"/>
    <property type="match status" value="1"/>
</dbReference>
<dbReference type="CDD" id="cd00130">
    <property type="entry name" value="PAS"/>
    <property type="match status" value="2"/>
</dbReference>
<dbReference type="Gene3D" id="3.30.565.10">
    <property type="entry name" value="Histidine kinase-like ATPase, C-terminal domain"/>
    <property type="match status" value="1"/>
</dbReference>
<dbReference type="InterPro" id="IPR041664">
    <property type="entry name" value="AAA_16"/>
</dbReference>
<keyword evidence="5" id="KW-0677">Repeat</keyword>
<evidence type="ECO:0000259" key="14">
    <source>
        <dbReference type="PROSITE" id="PS50113"/>
    </source>
</evidence>
<evidence type="ECO:0000256" key="2">
    <source>
        <dbReference type="ARBA" id="ARBA00012438"/>
    </source>
</evidence>
<dbReference type="GO" id="GO:0000155">
    <property type="term" value="F:phosphorelay sensor kinase activity"/>
    <property type="evidence" value="ECO:0007669"/>
    <property type="project" value="InterPro"/>
</dbReference>
<dbReference type="PANTHER" id="PTHR43642">
    <property type="entry name" value="HYBRID SIGNAL TRANSDUCTION HISTIDINE KINASE G"/>
    <property type="match status" value="1"/>
</dbReference>
<dbReference type="Gene3D" id="3.30.450.40">
    <property type="match status" value="1"/>
</dbReference>
<sequence length="1959" mass="218534">MMQQSLNVAYPDDSSEVLWEDGERVFSRGWRLDDNGNRLAVLLVAPAAGQPSRSRLDRLTHEYELKDELDGAWAARPLALMRDAGRTVLVLDDLGGEPLDRLLGEPMEVGRFLRLAIAVTWALGKLHQRGLIHKDIKPANIVVDCVDGHVRLTGFGIASRLSRERQAPEPPETIAGTLAYMAPEQTGRMNRSVDARSDLYALGVTLYQMLTGVLPFTAIEPMEWVHCHIARKPVPPSDRLKNLPGSVSAIIMKLLAKTAEERYQTAAGAESDLRRCLAEWETRGGIDDFPPGEHDTPDRLLIPEKLYGRTAEIDTLLASFDRIVAGGKPELVLVSGYAGVGKSAVVNELHKPLVPPRGLFASGKFDQYKRDIPYATLAQAFQSLIRPLLNKTEAELRQWREDLLEALEPNGRLIVDLVPELKHIIGEQPPVPELPPQDAQGRFQLVLRRFISVFARPEHPLALFLDDLQWLDVATLDLLEDLLTRPDVQNLLLIGAYRDNEVNPIHPLMRKLETMRLAGAILQDIVLAPLTCEELGQLIADSVHSEAERIAPLARLIHEKTTGNPLFAIQFISALADEALLTFDYGEARWCWDLSRIHAKGYTDNVVDLMVGKLNRLSAETRNALQKLACLGSVAGFTMLRIVYQDSEEKMHGQLWEAVRAGLIFRSEDSYKFLHDHVQEAAYSLIPEESRAEAHLRIGMLLAARTSPDKLEEAIFEIVNQLNRGSHLITSNEELERVAQLNLIAGRRAKTSTAYASALNYLLSGGALLPADSWERQHDLIFELELNRAECEFLTGALAEAEQRLALLSARAATTIERARVACLQVDLYLTLDQASRAIPVGLDYLRQLAIDWSPHPTEDEARREYERIWSQLGSRTIESLIDLPLMSNAESLATLDVLTKLGPPAWHTDANLASLVICRAVNLSLEGGNCDGSCYAYAVLGRLAGPKFGDYQAGLLFCRLGYELVEQRGLKRFQARIYLNFGSLVTPWTRHVREGRDLLRRAFEAANQIGDLTFAAYCCSHLNTNLLAAGDPLDEVQSEAERGLAFAQKMRFGLLIDSIAGQLGLIRTLRGLTPIFGSFDDGQFDELLLESRFCRNPDLALAEGWYWVRKLQGRFFAGDYASAIEASSRAQGLLWTSPSMFETAEYHFYSALSQAASCESAAAGPQHVEALAAHHRQLEVWATACPANFENRVALVAAEIARIEGRALDAEHLYEHAIHSARKYGLVHNEALANEVAARFYAARGFEKIAHAYLRDARYAYVRWGADGKVRQLDRLYPHLREEKPIAGSTSTIGSSLEQLDLATVIKLSQAVSGEIVLEKLIDTLMRTAIEYAGAGRGLLIHAVGDGYRIEAEVTISNDMVTVGQRQAGVTAANLPDSILRYVIRTKESVLIHDAAATNPFSADEYIRNHRAHSILCLPLLKQGKLAGVLYLENNLAAHVFTPDRVTVLNVLASQAAISLENSRLYDDLADREGKIRRLVDANIIGILIVDREGQIFEANDAFLRVVGYDREDLVQGRLHRAGLTPPEWRELDKRAREELNSTGRLQPFEQEYFRKDGSRVPVLIGAALFKEGGDQSLAFVLDLTERKRVEEALSQAQRLSRTGNWIYNARTMRYLYWSDESYRIWGFDPLQGLPTRQSMWERIHPEDRNRVWGAIQEAVHQKRDFMAEFRILLPDGTIRWVEGTSYHVFSPKDTLAEVITTTVDVTERRRAQDEHEKLRQLELDFTHMNRVNMMGELAASLSHEILHPIATARNNARAGMRFLEMNPPNLDETKEALACVVRDTDRAKDIVGRMRAHIKKAPLRKDRFDLNSAINEVVLLAQSVIRSNGVSVHTRLADELLPVMGDCVQLQQVLLNLILNAAEAMGSVEKGPRELLISAEEDQTGVLVAVRDSGPGINTEHLDRVFDAFYTTKSGGTGMGLSICRSIIEAHGGKLWAEANEPRGAAFQFNLPADKDL</sequence>
<dbReference type="SMART" id="SM00388">
    <property type="entry name" value="HisKA"/>
    <property type="match status" value="1"/>
</dbReference>
<dbReference type="InterPro" id="IPR029016">
    <property type="entry name" value="GAF-like_dom_sf"/>
</dbReference>
<name>A0A1Y2JR96_BRAJP</name>
<evidence type="ECO:0000259" key="11">
    <source>
        <dbReference type="PROSITE" id="PS50011"/>
    </source>
</evidence>
<dbReference type="PROSITE" id="PS50109">
    <property type="entry name" value="HIS_KIN"/>
    <property type="match status" value="1"/>
</dbReference>
<proteinExistence type="predicted"/>
<comment type="catalytic activity">
    <reaction evidence="1">
        <text>ATP + protein L-histidine = ADP + protein N-phospho-L-histidine.</text>
        <dbReference type="EC" id="2.7.13.3"/>
    </reaction>
</comment>
<keyword evidence="8" id="KW-0067">ATP-binding</keyword>
<dbReference type="Gene3D" id="3.30.450.20">
    <property type="entry name" value="PAS domain"/>
    <property type="match status" value="2"/>
</dbReference>
<dbReference type="InterPro" id="IPR011009">
    <property type="entry name" value="Kinase-like_dom_sf"/>
</dbReference>
<feature type="domain" description="Protein kinase" evidence="11">
    <location>
        <begin position="15"/>
        <end position="277"/>
    </location>
</feature>
<dbReference type="CDD" id="cd00082">
    <property type="entry name" value="HisKA"/>
    <property type="match status" value="1"/>
</dbReference>
<dbReference type="InterPro" id="IPR008271">
    <property type="entry name" value="Ser/Thr_kinase_AS"/>
</dbReference>
<dbReference type="Pfam" id="PF13191">
    <property type="entry name" value="AAA_16"/>
    <property type="match status" value="1"/>
</dbReference>
<dbReference type="SMART" id="SM00387">
    <property type="entry name" value="HATPase_c"/>
    <property type="match status" value="1"/>
</dbReference>
<keyword evidence="10" id="KW-0175">Coiled coil</keyword>
<protein>
    <recommendedName>
        <fullName evidence="2">histidine kinase</fullName>
        <ecNumber evidence="2">2.7.13.3</ecNumber>
    </recommendedName>
</protein>
<dbReference type="SUPFAM" id="SSF55785">
    <property type="entry name" value="PYP-like sensor domain (PAS domain)"/>
    <property type="match status" value="2"/>
</dbReference>
<evidence type="ECO:0000256" key="7">
    <source>
        <dbReference type="ARBA" id="ARBA00022777"/>
    </source>
</evidence>
<evidence type="ECO:0000259" key="12">
    <source>
        <dbReference type="PROSITE" id="PS50109"/>
    </source>
</evidence>
<dbReference type="SUPFAM" id="SSF56112">
    <property type="entry name" value="Protein kinase-like (PK-like)"/>
    <property type="match status" value="1"/>
</dbReference>
<feature type="coiled-coil region" evidence="10">
    <location>
        <begin position="784"/>
        <end position="818"/>
    </location>
</feature>
<dbReference type="Gene3D" id="1.10.510.10">
    <property type="entry name" value="Transferase(Phosphotransferase) domain 1"/>
    <property type="match status" value="1"/>
</dbReference>
<dbReference type="PROSITE" id="PS50113">
    <property type="entry name" value="PAC"/>
    <property type="match status" value="2"/>
</dbReference>
<evidence type="ECO:0000256" key="8">
    <source>
        <dbReference type="ARBA" id="ARBA00022840"/>
    </source>
</evidence>
<dbReference type="PRINTS" id="PR00344">
    <property type="entry name" value="BCTRLSENSOR"/>
</dbReference>
<dbReference type="SMART" id="SM00065">
    <property type="entry name" value="GAF"/>
    <property type="match status" value="1"/>
</dbReference>
<dbReference type="Gene3D" id="3.40.50.300">
    <property type="entry name" value="P-loop containing nucleotide triphosphate hydrolases"/>
    <property type="match status" value="1"/>
</dbReference>
<dbReference type="SMART" id="SM00220">
    <property type="entry name" value="S_TKc"/>
    <property type="match status" value="1"/>
</dbReference>
<dbReference type="Proteomes" id="UP000193335">
    <property type="component" value="Unassembled WGS sequence"/>
</dbReference>
<dbReference type="InterPro" id="IPR003661">
    <property type="entry name" value="HisK_dim/P_dom"/>
</dbReference>
<accession>A0A1Y2JR96</accession>
<dbReference type="Pfam" id="PF08447">
    <property type="entry name" value="PAS_3"/>
    <property type="match status" value="1"/>
</dbReference>
<feature type="domain" description="Histidine kinase" evidence="12">
    <location>
        <begin position="1742"/>
        <end position="1957"/>
    </location>
</feature>
<dbReference type="PROSITE" id="PS50112">
    <property type="entry name" value="PAS"/>
    <property type="match status" value="2"/>
</dbReference>
<keyword evidence="6" id="KW-0547">Nucleotide-binding</keyword>
<evidence type="ECO:0000256" key="1">
    <source>
        <dbReference type="ARBA" id="ARBA00000085"/>
    </source>
</evidence>
<keyword evidence="7 15" id="KW-0418">Kinase</keyword>
<organism evidence="15 16">
    <name type="scientific">Bradyrhizobium japonicum</name>
    <dbReference type="NCBI Taxonomy" id="375"/>
    <lineage>
        <taxon>Bacteria</taxon>
        <taxon>Pseudomonadati</taxon>
        <taxon>Pseudomonadota</taxon>
        <taxon>Alphaproteobacteria</taxon>
        <taxon>Hyphomicrobiales</taxon>
        <taxon>Nitrobacteraceae</taxon>
        <taxon>Bradyrhizobium</taxon>
    </lineage>
</organism>
<dbReference type="InterPro" id="IPR003594">
    <property type="entry name" value="HATPase_dom"/>
</dbReference>
<dbReference type="EMBL" id="NAFL01000238">
    <property type="protein sequence ID" value="OSJ33813.1"/>
    <property type="molecule type" value="Genomic_DNA"/>
</dbReference>
<dbReference type="SUPFAM" id="SSF52540">
    <property type="entry name" value="P-loop containing nucleoside triphosphate hydrolases"/>
    <property type="match status" value="1"/>
</dbReference>
<dbReference type="Pfam" id="PF13426">
    <property type="entry name" value="PAS_9"/>
    <property type="match status" value="1"/>
</dbReference>
<dbReference type="Pfam" id="PF01590">
    <property type="entry name" value="GAF"/>
    <property type="match status" value="1"/>
</dbReference>
<keyword evidence="9" id="KW-0902">Two-component regulatory system</keyword>
<dbReference type="Pfam" id="PF02518">
    <property type="entry name" value="HATPase_c"/>
    <property type="match status" value="1"/>
</dbReference>
<dbReference type="EC" id="2.7.13.3" evidence="2"/>
<dbReference type="InterPro" id="IPR005467">
    <property type="entry name" value="His_kinase_dom"/>
</dbReference>
<reference evidence="15 16" key="1">
    <citation type="submission" date="2017-03" db="EMBL/GenBank/DDBJ databases">
        <title>Whole genome sequences of fourteen strains of Bradyrhizobium canariense and one strain of Bradyrhizobium japonicum isolated from Lupinus (Papilionoideae: Genisteae) species in Algeria.</title>
        <authorList>
            <person name="Crovadore J."/>
            <person name="Chekireb D."/>
            <person name="Brachmann A."/>
            <person name="Chablais R."/>
            <person name="Cochard B."/>
            <person name="Lefort F."/>
        </authorList>
    </citation>
    <scope>NUCLEOTIDE SEQUENCE [LARGE SCALE GENOMIC DNA]</scope>
    <source>
        <strain evidence="15 16">UBMA197</strain>
    </source>
</reference>
<keyword evidence="4" id="KW-0808">Transferase</keyword>
<evidence type="ECO:0000256" key="4">
    <source>
        <dbReference type="ARBA" id="ARBA00022679"/>
    </source>
</evidence>
<dbReference type="InterPro" id="IPR003018">
    <property type="entry name" value="GAF"/>
</dbReference>
<dbReference type="PANTHER" id="PTHR43642:SF1">
    <property type="entry name" value="HYBRID SIGNAL TRANSDUCTION HISTIDINE KINASE G"/>
    <property type="match status" value="1"/>
</dbReference>
<evidence type="ECO:0000256" key="3">
    <source>
        <dbReference type="ARBA" id="ARBA00022553"/>
    </source>
</evidence>
<dbReference type="SMART" id="SM00086">
    <property type="entry name" value="PAC"/>
    <property type="match status" value="2"/>
</dbReference>
<feature type="domain" description="PAC" evidence="14">
    <location>
        <begin position="1667"/>
        <end position="1719"/>
    </location>
</feature>
<dbReference type="NCBIfam" id="TIGR00229">
    <property type="entry name" value="sensory_box"/>
    <property type="match status" value="2"/>
</dbReference>
<dbReference type="InterPro" id="IPR004358">
    <property type="entry name" value="Sig_transdc_His_kin-like_C"/>
</dbReference>